<dbReference type="FunFam" id="3.40.50.720:FF:000173">
    <property type="entry name" value="3-oxoacyl-[acyl-carrier protein] reductase"/>
    <property type="match status" value="1"/>
</dbReference>
<dbReference type="Gene3D" id="3.40.50.720">
    <property type="entry name" value="NAD(P)-binding Rossmann-like Domain"/>
    <property type="match status" value="1"/>
</dbReference>
<dbReference type="KEGG" id="pmai:CF386_11510"/>
<evidence type="ECO:0000313" key="3">
    <source>
        <dbReference type="EMBL" id="ASK79674.1"/>
    </source>
</evidence>
<keyword evidence="2" id="KW-0560">Oxidoreductase</keyword>
<dbReference type="GO" id="GO:0016491">
    <property type="term" value="F:oxidoreductase activity"/>
    <property type="evidence" value="ECO:0007669"/>
    <property type="project" value="UniProtKB-KW"/>
</dbReference>
<dbReference type="Pfam" id="PF13561">
    <property type="entry name" value="adh_short_C2"/>
    <property type="match status" value="1"/>
</dbReference>
<evidence type="ECO:0000256" key="1">
    <source>
        <dbReference type="ARBA" id="ARBA00006484"/>
    </source>
</evidence>
<dbReference type="PRINTS" id="PR00080">
    <property type="entry name" value="SDRFAMILY"/>
</dbReference>
<accession>A0A220VH12</accession>
<reference evidence="3 4" key="1">
    <citation type="journal article" date="2016" name="Int. J. Syst. Evol. Microbiol.">
        <title>Paraphotobacterium marinum gen. nov., sp. nov., a member of the family Vibrionaceae, isolated from surface seawater.</title>
        <authorList>
            <person name="Huang Z."/>
            <person name="Dong C."/>
            <person name="Shao Z."/>
        </authorList>
    </citation>
    <scope>NUCLEOTIDE SEQUENCE [LARGE SCALE GENOMIC DNA]</scope>
    <source>
        <strain evidence="3 4">NSCS20N07D</strain>
    </source>
</reference>
<dbReference type="Proteomes" id="UP000242175">
    <property type="component" value="Chromosome small"/>
</dbReference>
<dbReference type="AlphaFoldDB" id="A0A220VH12"/>
<organism evidence="3 4">
    <name type="scientific">Paraphotobacterium marinum</name>
    <dbReference type="NCBI Taxonomy" id="1755811"/>
    <lineage>
        <taxon>Bacteria</taxon>
        <taxon>Pseudomonadati</taxon>
        <taxon>Pseudomonadota</taxon>
        <taxon>Gammaproteobacteria</taxon>
        <taxon>Vibrionales</taxon>
        <taxon>Vibrionaceae</taxon>
        <taxon>Paraphotobacterium</taxon>
    </lineage>
</organism>
<dbReference type="PRINTS" id="PR00081">
    <property type="entry name" value="GDHRDH"/>
</dbReference>
<dbReference type="RefSeq" id="WP_089074582.1">
    <property type="nucleotide sequence ID" value="NZ_CBCSAM010000014.1"/>
</dbReference>
<dbReference type="InterPro" id="IPR002347">
    <property type="entry name" value="SDR_fam"/>
</dbReference>
<dbReference type="EMBL" id="CP022356">
    <property type="protein sequence ID" value="ASK79674.1"/>
    <property type="molecule type" value="Genomic_DNA"/>
</dbReference>
<dbReference type="InterPro" id="IPR050259">
    <property type="entry name" value="SDR"/>
</dbReference>
<dbReference type="NCBIfam" id="NF009466">
    <property type="entry name" value="PRK12826.1-2"/>
    <property type="match status" value="1"/>
</dbReference>
<dbReference type="NCBIfam" id="NF004200">
    <property type="entry name" value="PRK05653.1-5"/>
    <property type="match status" value="1"/>
</dbReference>
<dbReference type="InterPro" id="IPR036291">
    <property type="entry name" value="NAD(P)-bd_dom_sf"/>
</dbReference>
<dbReference type="PANTHER" id="PTHR42879:SF2">
    <property type="entry name" value="3-OXOACYL-[ACYL-CARRIER-PROTEIN] REDUCTASE FABG"/>
    <property type="match status" value="1"/>
</dbReference>
<proteinExistence type="inferred from homology"/>
<name>A0A220VH12_9GAMM</name>
<dbReference type="PANTHER" id="PTHR42879">
    <property type="entry name" value="3-OXOACYL-(ACYL-CARRIER-PROTEIN) REDUCTASE"/>
    <property type="match status" value="1"/>
</dbReference>
<keyword evidence="4" id="KW-1185">Reference proteome</keyword>
<evidence type="ECO:0000256" key="2">
    <source>
        <dbReference type="ARBA" id="ARBA00023002"/>
    </source>
</evidence>
<gene>
    <name evidence="3" type="ORF">CF386_11510</name>
</gene>
<dbReference type="SUPFAM" id="SSF51735">
    <property type="entry name" value="NAD(P)-binding Rossmann-fold domains"/>
    <property type="match status" value="1"/>
</dbReference>
<evidence type="ECO:0000313" key="4">
    <source>
        <dbReference type="Proteomes" id="UP000242175"/>
    </source>
</evidence>
<sequence>MNKLVLITGSSKGIGKAIAIRLCQLEYNIVIHFNKDKINAIKTCEEIEQICGIYPQMVQFDISNREECKSKLENFINKHGAFYGIVNNAGLYEDCNFPSMQPDQWDKVINANLGGFYNVLHPCIMPMIQARKGGRIISITSVSGLIGNRGQVNYSASKAGIIGASKSLAIELAKRKITVNCIAPGLINNANENDIKEFEQQIINNIPIKRKGTSEEIAYAVEFLMSDLSSYTTKQVISINGGLI</sequence>
<dbReference type="OrthoDB" id="9804774at2"/>
<comment type="similarity">
    <text evidence="1">Belongs to the short-chain dehydrogenases/reductases (SDR) family.</text>
</comment>
<protein>
    <submittedName>
        <fullName evidence="3">3-oxoacyl-ACP reductase</fullName>
    </submittedName>
</protein>